<comment type="similarity">
    <text evidence="1">Belongs to the ribonucleoside diphosphate reductase class-2 family.</text>
</comment>
<dbReference type="Proteomes" id="UP000265431">
    <property type="component" value="Unassembled WGS sequence"/>
</dbReference>
<protein>
    <recommendedName>
        <fullName evidence="2">ribonucleoside-diphosphate reductase</fullName>
        <ecNumber evidence="2">1.17.4.1</ecNumber>
    </recommendedName>
</protein>
<keyword evidence="9" id="KW-1185">Reference proteome</keyword>
<comment type="catalytic activity">
    <reaction evidence="5">
        <text>a 2'-deoxyribonucleoside 5'-diphosphate + [thioredoxin]-disulfide + H2O = a ribonucleoside 5'-diphosphate + [thioredoxin]-dithiol</text>
        <dbReference type="Rhea" id="RHEA:23252"/>
        <dbReference type="Rhea" id="RHEA-COMP:10698"/>
        <dbReference type="Rhea" id="RHEA-COMP:10700"/>
        <dbReference type="ChEBI" id="CHEBI:15377"/>
        <dbReference type="ChEBI" id="CHEBI:29950"/>
        <dbReference type="ChEBI" id="CHEBI:50058"/>
        <dbReference type="ChEBI" id="CHEBI:57930"/>
        <dbReference type="ChEBI" id="CHEBI:73316"/>
        <dbReference type="EC" id="1.17.4.1"/>
    </reaction>
</comment>
<feature type="region of interest" description="Disordered" evidence="6">
    <location>
        <begin position="710"/>
        <end position="731"/>
    </location>
</feature>
<evidence type="ECO:0000256" key="6">
    <source>
        <dbReference type="SAM" id="MobiDB-lite"/>
    </source>
</evidence>
<proteinExistence type="inferred from homology"/>
<keyword evidence="4" id="KW-0547">Nucleotide-binding</keyword>
<evidence type="ECO:0000259" key="7">
    <source>
        <dbReference type="Pfam" id="PF12637"/>
    </source>
</evidence>
<evidence type="ECO:0000256" key="2">
    <source>
        <dbReference type="ARBA" id="ARBA00012274"/>
    </source>
</evidence>
<dbReference type="AlphaFoldDB" id="A0A399QUR6"/>
<dbReference type="InterPro" id="IPR024434">
    <property type="entry name" value="TSCPD_dom"/>
</dbReference>
<evidence type="ECO:0000256" key="3">
    <source>
        <dbReference type="ARBA" id="ARBA00022634"/>
    </source>
</evidence>
<feature type="compositionally biased region" description="Acidic residues" evidence="6">
    <location>
        <begin position="717"/>
        <end position="728"/>
    </location>
</feature>
<accession>A0A399QUR6</accession>
<name>A0A399QUR6_9PROT</name>
<dbReference type="GO" id="GO:0071897">
    <property type="term" value="P:DNA biosynthetic process"/>
    <property type="evidence" value="ECO:0007669"/>
    <property type="project" value="UniProtKB-KW"/>
</dbReference>
<gene>
    <name evidence="8" type="ORF">D1224_11635</name>
</gene>
<dbReference type="GO" id="GO:0004748">
    <property type="term" value="F:ribonucleoside-diphosphate reductase activity, thioredoxin disulfide as acceptor"/>
    <property type="evidence" value="ECO:0007669"/>
    <property type="project" value="UniProtKB-EC"/>
</dbReference>
<evidence type="ECO:0000256" key="5">
    <source>
        <dbReference type="ARBA" id="ARBA00047754"/>
    </source>
</evidence>
<evidence type="ECO:0000313" key="9">
    <source>
        <dbReference type="Proteomes" id="UP000265431"/>
    </source>
</evidence>
<dbReference type="GO" id="GO:0000166">
    <property type="term" value="F:nucleotide binding"/>
    <property type="evidence" value="ECO:0007669"/>
    <property type="project" value="UniProtKB-KW"/>
</dbReference>
<evidence type="ECO:0000313" key="8">
    <source>
        <dbReference type="EMBL" id="RIJ22201.1"/>
    </source>
</evidence>
<evidence type="ECO:0000256" key="4">
    <source>
        <dbReference type="ARBA" id="ARBA00022741"/>
    </source>
</evidence>
<sequence>MRKKDDMSRQQHADKVFRDAMQSGRVSPILPLDTLVLLPQRRFAADGAAALREALDTRTSDRLEKESRLGLADLVEQLGVAPKNAELAEALNAGLPAQMIEAGITHPEGFPGLERWLRRSAMSADEQVPVGLDASQYLEVPTLAEHALNEGISLSVWPGPAPSGDAPACALDISAFISAEGLEAGLLHDTLSALPDLMPDETVMVIVHGVAAGALALGATDETSFVQKGRALCEALACLVSGWTLSAETAELLGASIADFKPVKGLRLAAMPLRASNETTFTPASDGLSGEVALVQAAEEAGASASPAAITSLLRLAPSAADELRETLHAGCDLDRLDGIDSDALNARGFSDEAVIRVRNALKEGLPLGAAFSRWVLGDDVIASRLKLAPESFDTDGRPLLRMIGFSDEEIVAADACVSSASETIAREVLLRHGITLPDPRAFEFAVAAPLAASGALVCIDASAWDEHADRSAALEAGIALYLRARNRGEDGAASDRMNAIMELAEDLHAEEARAITQMSLGADSFDETGKPARRTRLPDRRKGYIQKSTVGGHKVYLHTGEFADGALGEIFIDMHKEGAAFRSLMNNFAIAVSLGLQYGVPLDEYVDAFVFTRFEPAGEVTGNDRITKATSILDYIFRELAISYLGRDDLAELGDDVSHDGLGRGLKDGTREGPQPLPDEAVQFISRGFSRGQLPDNIVILERKRAERDEAASTAELDEDDDAEDYLGDPCPNCSSFTLMPTGDERVAHCATCNEPTRSESGFN</sequence>
<organism evidence="8 9">
    <name type="scientific">Henriciella barbarensis</name>
    <dbReference type="NCBI Taxonomy" id="86342"/>
    <lineage>
        <taxon>Bacteria</taxon>
        <taxon>Pseudomonadati</taxon>
        <taxon>Pseudomonadota</taxon>
        <taxon>Alphaproteobacteria</taxon>
        <taxon>Hyphomonadales</taxon>
        <taxon>Hyphomonadaceae</taxon>
        <taxon>Henriciella</taxon>
    </lineage>
</organism>
<feature type="domain" description="TSCPD" evidence="7">
    <location>
        <begin position="538"/>
        <end position="643"/>
    </location>
</feature>
<evidence type="ECO:0000256" key="1">
    <source>
        <dbReference type="ARBA" id="ARBA00007405"/>
    </source>
</evidence>
<dbReference type="EMBL" id="QWGB01000007">
    <property type="protein sequence ID" value="RIJ22201.1"/>
    <property type="molecule type" value="Genomic_DNA"/>
</dbReference>
<dbReference type="EC" id="1.17.4.1" evidence="2"/>
<reference evidence="8 9" key="1">
    <citation type="submission" date="2018-08" db="EMBL/GenBank/DDBJ databases">
        <title>Henriciella mobilis sp. nov., isolated from seawater.</title>
        <authorList>
            <person name="Cheng H."/>
            <person name="Wu Y.-H."/>
            <person name="Xu X.-W."/>
            <person name="Guo L.-L."/>
        </authorList>
    </citation>
    <scope>NUCLEOTIDE SEQUENCE [LARGE SCALE GENOMIC DNA]</scope>
    <source>
        <strain evidence="8 9">CCUG66934</strain>
    </source>
</reference>
<dbReference type="Pfam" id="PF12637">
    <property type="entry name" value="TSCPD"/>
    <property type="match status" value="1"/>
</dbReference>
<comment type="caution">
    <text evidence="8">The sequence shown here is derived from an EMBL/GenBank/DDBJ whole genome shotgun (WGS) entry which is preliminary data.</text>
</comment>
<keyword evidence="3" id="KW-0237">DNA synthesis</keyword>